<dbReference type="Proteomes" id="UP000030703">
    <property type="component" value="Unassembled WGS sequence"/>
</dbReference>
<reference evidence="2" key="1">
    <citation type="submission" date="2012-04" db="EMBL/GenBank/DDBJ databases">
        <title>The Genome Sequence of Fusarium oxysporum melonis.</title>
        <authorList>
            <consortium name="The Broad Institute Genome Sequencing Platform"/>
            <person name="Ma L.-J."/>
            <person name="Gale L.R."/>
            <person name="Schwartz D.C."/>
            <person name="Zhou S."/>
            <person name="Corby-Kistler H."/>
            <person name="Young S.K."/>
            <person name="Zeng Q."/>
            <person name="Gargeya S."/>
            <person name="Fitzgerald M."/>
            <person name="Haas B."/>
            <person name="Abouelleil A."/>
            <person name="Alvarado L."/>
            <person name="Arachchi H.M."/>
            <person name="Berlin A."/>
            <person name="Brown A."/>
            <person name="Chapman S.B."/>
            <person name="Chen Z."/>
            <person name="Dunbar C."/>
            <person name="Freedman E."/>
            <person name="Gearin G."/>
            <person name="Goldberg J."/>
            <person name="Griggs A."/>
            <person name="Gujja S."/>
            <person name="Heiman D."/>
            <person name="Howarth C."/>
            <person name="Larson L."/>
            <person name="Lui A."/>
            <person name="MacDonald P.J.P."/>
            <person name="Montmayeur A."/>
            <person name="Murphy C."/>
            <person name="Neiman D."/>
            <person name="Pearson M."/>
            <person name="Priest M."/>
            <person name="Roberts A."/>
            <person name="Saif S."/>
            <person name="Shea T."/>
            <person name="Shenoy N."/>
            <person name="Sisk P."/>
            <person name="Stolte C."/>
            <person name="Sykes S."/>
            <person name="Wortman J."/>
            <person name="Nusbaum C."/>
            <person name="Birren B."/>
        </authorList>
    </citation>
    <scope>NUCLEOTIDE SEQUENCE</scope>
    <source>
        <strain evidence="2">26406</strain>
    </source>
</reference>
<name>W9Z6T0_FUSOX</name>
<evidence type="ECO:0000313" key="2">
    <source>
        <dbReference type="EMBL" id="EXK23973.1"/>
    </source>
</evidence>
<dbReference type="EMBL" id="KI980470">
    <property type="protein sequence ID" value="EXK23973.1"/>
    <property type="molecule type" value="Genomic_DNA"/>
</dbReference>
<feature type="region of interest" description="Disordered" evidence="1">
    <location>
        <begin position="27"/>
        <end position="48"/>
    </location>
</feature>
<sequence>MLEPELRRPGASPPVMLVMRTNCCHPHTHQRQRDVLAPPPKHGNTIFS</sequence>
<dbReference type="VEuPathDB" id="FungiDB:FOMG_19282"/>
<protein>
    <submittedName>
        <fullName evidence="2">Uncharacterized protein</fullName>
    </submittedName>
</protein>
<dbReference type="AlphaFoldDB" id="W9Z6T0"/>
<accession>W9Z6T0</accession>
<dbReference type="HOGENOM" id="CLU_3160038_0_0_1"/>
<organism evidence="2">
    <name type="scientific">Fusarium oxysporum f. sp. melonis 26406</name>
    <dbReference type="NCBI Taxonomy" id="1089452"/>
    <lineage>
        <taxon>Eukaryota</taxon>
        <taxon>Fungi</taxon>
        <taxon>Dikarya</taxon>
        <taxon>Ascomycota</taxon>
        <taxon>Pezizomycotina</taxon>
        <taxon>Sordariomycetes</taxon>
        <taxon>Hypocreomycetidae</taxon>
        <taxon>Hypocreales</taxon>
        <taxon>Nectriaceae</taxon>
        <taxon>Fusarium</taxon>
        <taxon>Fusarium oxysporum species complex</taxon>
    </lineage>
</organism>
<proteinExistence type="predicted"/>
<gene>
    <name evidence="2" type="ORF">FOMG_19282</name>
</gene>
<evidence type="ECO:0000256" key="1">
    <source>
        <dbReference type="SAM" id="MobiDB-lite"/>
    </source>
</evidence>
<reference evidence="2" key="2">
    <citation type="submission" date="2014-02" db="EMBL/GenBank/DDBJ databases">
        <title>Annotation of the Genome Sequence of Fusarium oxysporum f. sp. melonis 26406.</title>
        <authorList>
            <consortium name="The Broad Institute Genomics Platform"/>
            <person name="Ma L.-J."/>
            <person name="Corby-Kistler H."/>
            <person name="Broz K."/>
            <person name="Gale L.R."/>
            <person name="Jonkers W."/>
            <person name="O'Donnell K."/>
            <person name="Ploetz R."/>
            <person name="Steinberg C."/>
            <person name="Schwartz D.C."/>
            <person name="VanEtten H."/>
            <person name="Zhou S."/>
            <person name="Young S.K."/>
            <person name="Zeng Q."/>
            <person name="Gargeya S."/>
            <person name="Fitzgerald M."/>
            <person name="Abouelleil A."/>
            <person name="Alvarado L."/>
            <person name="Chapman S.B."/>
            <person name="Gainer-Dewar J."/>
            <person name="Goldberg J."/>
            <person name="Griggs A."/>
            <person name="Gujja S."/>
            <person name="Hansen M."/>
            <person name="Howarth C."/>
            <person name="Imamovic A."/>
            <person name="Ireland A."/>
            <person name="Larimer J."/>
            <person name="McCowan C."/>
            <person name="Murphy C."/>
            <person name="Pearson M."/>
            <person name="Poon T.W."/>
            <person name="Priest M."/>
            <person name="Roberts A."/>
            <person name="Saif S."/>
            <person name="Shea T."/>
            <person name="Sykes S."/>
            <person name="Wortman J."/>
            <person name="Nusbaum C."/>
            <person name="Birren B."/>
        </authorList>
    </citation>
    <scope>NUCLEOTIDE SEQUENCE</scope>
    <source>
        <strain evidence="2">26406</strain>
    </source>
</reference>